<comment type="similarity">
    <text evidence="5">Belongs to the peroxiredoxin-like PRXL2 family. PRXL2A subfamily.</text>
</comment>
<dbReference type="InterPro" id="IPR032801">
    <property type="entry name" value="PXL2A/B/C"/>
</dbReference>
<evidence type="ECO:0000256" key="4">
    <source>
        <dbReference type="ARBA" id="ARBA00023284"/>
    </source>
</evidence>
<dbReference type="CDD" id="cd02970">
    <property type="entry name" value="PRX_like2"/>
    <property type="match status" value="1"/>
</dbReference>
<reference evidence="9" key="2">
    <citation type="submission" date="2025-09" db="UniProtKB">
        <authorList>
            <consortium name="Ensembl"/>
        </authorList>
    </citation>
    <scope>IDENTIFICATION</scope>
</reference>
<dbReference type="PaxDb" id="30732-ENSOMEP00000004405"/>
<dbReference type="GO" id="GO:0016209">
    <property type="term" value="F:antioxidant activity"/>
    <property type="evidence" value="ECO:0007669"/>
    <property type="project" value="UniProtKB-KW"/>
</dbReference>
<comment type="subcellular location">
    <subcellularLocation>
        <location evidence="1">Cytoplasm</location>
    </subcellularLocation>
</comment>
<dbReference type="Proteomes" id="UP000261560">
    <property type="component" value="Unplaced"/>
</dbReference>
<evidence type="ECO:0000256" key="3">
    <source>
        <dbReference type="ARBA" id="ARBA00022862"/>
    </source>
</evidence>
<dbReference type="GO" id="GO:0005737">
    <property type="term" value="C:cytoplasm"/>
    <property type="evidence" value="ECO:0007669"/>
    <property type="project" value="UniProtKB-SubCell"/>
</dbReference>
<dbReference type="PANTHER" id="PTHR28630">
    <property type="match status" value="1"/>
</dbReference>
<evidence type="ECO:0000256" key="2">
    <source>
        <dbReference type="ARBA" id="ARBA00022490"/>
    </source>
</evidence>
<evidence type="ECO:0000313" key="9">
    <source>
        <dbReference type="Ensembl" id="ENSOMEP00000004405.1"/>
    </source>
</evidence>
<evidence type="ECO:0000256" key="6">
    <source>
        <dbReference type="ARBA" id="ARBA00023849"/>
    </source>
</evidence>
<evidence type="ECO:0000256" key="5">
    <source>
        <dbReference type="ARBA" id="ARBA00023787"/>
    </source>
</evidence>
<evidence type="ECO:0000256" key="8">
    <source>
        <dbReference type="ARBA" id="ARBA00032129"/>
    </source>
</evidence>
<dbReference type="STRING" id="30732.ENSOMEP00000004405"/>
<keyword evidence="3" id="KW-0049">Antioxidant</keyword>
<dbReference type="PANTHER" id="PTHR28630:SF31">
    <property type="entry name" value="PEROXIREDOXIN-LIKE 2A"/>
    <property type="match status" value="1"/>
</dbReference>
<protein>
    <recommendedName>
        <fullName evidence="6">Peroxiredoxin-like 2A</fullName>
    </recommendedName>
    <alternativeName>
        <fullName evidence="8">Peroxiredoxin-like 2 activated in M-CSF stimulated monocytes</fullName>
    </alternativeName>
    <alternativeName>
        <fullName evidence="7">Redox-regulatory protein FAM213A</fullName>
    </alternativeName>
</protein>
<proteinExistence type="inferred from homology"/>
<name>A0A3B3BG04_ORYME</name>
<organism evidence="9 10">
    <name type="scientific">Oryzias melastigma</name>
    <name type="common">Marine medaka</name>
    <dbReference type="NCBI Taxonomy" id="30732"/>
    <lineage>
        <taxon>Eukaryota</taxon>
        <taxon>Metazoa</taxon>
        <taxon>Chordata</taxon>
        <taxon>Craniata</taxon>
        <taxon>Vertebrata</taxon>
        <taxon>Euteleostomi</taxon>
        <taxon>Actinopterygii</taxon>
        <taxon>Neopterygii</taxon>
        <taxon>Teleostei</taxon>
        <taxon>Neoteleostei</taxon>
        <taxon>Acanthomorphata</taxon>
        <taxon>Ovalentaria</taxon>
        <taxon>Atherinomorphae</taxon>
        <taxon>Beloniformes</taxon>
        <taxon>Adrianichthyidae</taxon>
        <taxon>Oryziinae</taxon>
        <taxon>Oryzias</taxon>
    </lineage>
</organism>
<dbReference type="GeneTree" id="ENSGT00940000164872"/>
<dbReference type="Pfam" id="PF13911">
    <property type="entry name" value="AhpC-TSA_2"/>
    <property type="match status" value="1"/>
</dbReference>
<keyword evidence="10" id="KW-1185">Reference proteome</keyword>
<evidence type="ECO:0000256" key="1">
    <source>
        <dbReference type="ARBA" id="ARBA00004496"/>
    </source>
</evidence>
<accession>A0A3B3BG04</accession>
<keyword evidence="4" id="KW-0676">Redox-active center</keyword>
<evidence type="ECO:0000313" key="10">
    <source>
        <dbReference type="Proteomes" id="UP000261560"/>
    </source>
</evidence>
<dbReference type="AlphaFoldDB" id="A0A3B3BG04"/>
<dbReference type="OMA" id="XEAADLS"/>
<keyword evidence="2" id="KW-0963">Cytoplasm</keyword>
<dbReference type="Ensembl" id="ENSOMET00000009223.1">
    <property type="protein sequence ID" value="ENSOMEP00000004405.1"/>
    <property type="gene ID" value="ENSOMEG00000005350.1"/>
</dbReference>
<reference evidence="9" key="1">
    <citation type="submission" date="2025-08" db="UniProtKB">
        <authorList>
            <consortium name="Ensembl"/>
        </authorList>
    </citation>
    <scope>IDENTIFICATION</scope>
</reference>
<sequence>MALAIVGDAVAAVGGLLAGVLNYMTDIFLTAPMKATLKHLEDTELKTLTGDIKTFKAKCLWEKSGAVIMAVQFNKLSNLQKTHLELSSLKPQLDQLGVPLYAVVKEDVGTEVQNFRPYFKGEIFLDEKRRFYGPRERKMGLLAFLRLGVWFNGLRAFRKGFLGNVLGEGFVLGGVFVIGRDQQGILLEHREMEFGDKVNISEVLHAARRVAREL</sequence>
<evidence type="ECO:0000256" key="7">
    <source>
        <dbReference type="ARBA" id="ARBA00032058"/>
    </source>
</evidence>